<keyword evidence="5" id="KW-0119">Carbohydrate metabolism</keyword>
<proteinExistence type="inferred from homology"/>
<gene>
    <name evidence="6" type="ORF">DOO78_16405</name>
</gene>
<comment type="similarity">
    <text evidence="2">Belongs to the KHG/KDPG aldolase family.</text>
</comment>
<dbReference type="GO" id="GO:0016829">
    <property type="term" value="F:lyase activity"/>
    <property type="evidence" value="ECO:0007669"/>
    <property type="project" value="UniProtKB-KW"/>
</dbReference>
<protein>
    <submittedName>
        <fullName evidence="6">2-dehydro-3-deoxy-6-phosphogalactonate aldolase</fullName>
    </submittedName>
</protein>
<dbReference type="Gene3D" id="3.20.20.70">
    <property type="entry name" value="Aldolase class I"/>
    <property type="match status" value="1"/>
</dbReference>
<dbReference type="RefSeq" id="WP_111470948.1">
    <property type="nucleotide sequence ID" value="NZ_QLIX01000013.1"/>
</dbReference>
<dbReference type="Pfam" id="PF01081">
    <property type="entry name" value="Aldolase"/>
    <property type="match status" value="1"/>
</dbReference>
<dbReference type="OrthoDB" id="7204076at2"/>
<dbReference type="EMBL" id="QLIX01000013">
    <property type="protein sequence ID" value="RAI57831.1"/>
    <property type="molecule type" value="Genomic_DNA"/>
</dbReference>
<evidence type="ECO:0000313" key="6">
    <source>
        <dbReference type="EMBL" id="RAI57831.1"/>
    </source>
</evidence>
<keyword evidence="4" id="KW-0456">Lyase</keyword>
<dbReference type="NCBIfam" id="NF006600">
    <property type="entry name" value="PRK09140.1"/>
    <property type="match status" value="1"/>
</dbReference>
<evidence type="ECO:0000256" key="3">
    <source>
        <dbReference type="ARBA" id="ARBA00011233"/>
    </source>
</evidence>
<dbReference type="SUPFAM" id="SSF51569">
    <property type="entry name" value="Aldolase"/>
    <property type="match status" value="1"/>
</dbReference>
<dbReference type="AlphaFoldDB" id="A0A327M3J1"/>
<dbReference type="PANTHER" id="PTHR30246:SF1">
    <property type="entry name" value="2-DEHYDRO-3-DEOXY-6-PHOSPHOGALACTONATE ALDOLASE-RELATED"/>
    <property type="match status" value="1"/>
</dbReference>
<dbReference type="Proteomes" id="UP000249065">
    <property type="component" value="Unassembled WGS sequence"/>
</dbReference>
<sequence>MALTLAEWLAPCPLVAILRGLTPEEAIPVGEALVGAGLRVLEVPLNSPEPIESIRRLATHLGDRALVGAGTVMTPAQVEAVAGAGGRLMVTPHADPALVRAAKAAGLLAAPGFFTPAEAFSLLAAGADALKLFPAEAASPAVLRALRAVLPPGTLVLPVGGMAADTIGPWRAAGAGGFGIGSSLYKPGDAAALVGERARALVETLHGG</sequence>
<evidence type="ECO:0000256" key="4">
    <source>
        <dbReference type="ARBA" id="ARBA00023239"/>
    </source>
</evidence>
<dbReference type="CDD" id="cd00452">
    <property type="entry name" value="KDPG_aldolase"/>
    <property type="match status" value="1"/>
</dbReference>
<evidence type="ECO:0000313" key="7">
    <source>
        <dbReference type="Proteomes" id="UP000249065"/>
    </source>
</evidence>
<dbReference type="PANTHER" id="PTHR30246">
    <property type="entry name" value="2-KETO-3-DEOXY-6-PHOSPHOGLUCONATE ALDOLASE"/>
    <property type="match status" value="1"/>
</dbReference>
<comment type="pathway">
    <text evidence="1">Carbohydrate acid metabolism.</text>
</comment>
<reference evidence="7" key="1">
    <citation type="submission" date="2018-06" db="EMBL/GenBank/DDBJ databases">
        <authorList>
            <person name="Khan S.A."/>
        </authorList>
    </citation>
    <scope>NUCLEOTIDE SEQUENCE [LARGE SCALE GENOMIC DNA]</scope>
    <source>
        <strain evidence="7">DB-1506</strain>
    </source>
</reference>
<accession>A0A327M3J1</accession>
<comment type="subunit">
    <text evidence="3">Homotrimer.</text>
</comment>
<comment type="caution">
    <text evidence="6">The sequence shown here is derived from an EMBL/GenBank/DDBJ whole genome shotgun (WGS) entry which is preliminary data.</text>
</comment>
<dbReference type="InterPro" id="IPR000887">
    <property type="entry name" value="Aldlse_KDPG_KHG"/>
</dbReference>
<organism evidence="6 7">
    <name type="scientific">Roseicella frigidaeris</name>
    <dbReference type="NCBI Taxonomy" id="2230885"/>
    <lineage>
        <taxon>Bacteria</taxon>
        <taxon>Pseudomonadati</taxon>
        <taxon>Pseudomonadota</taxon>
        <taxon>Alphaproteobacteria</taxon>
        <taxon>Acetobacterales</taxon>
        <taxon>Roseomonadaceae</taxon>
        <taxon>Roseicella</taxon>
    </lineage>
</organism>
<name>A0A327M3J1_9PROT</name>
<evidence type="ECO:0000256" key="5">
    <source>
        <dbReference type="ARBA" id="ARBA00023277"/>
    </source>
</evidence>
<keyword evidence="7" id="KW-1185">Reference proteome</keyword>
<dbReference type="InterPro" id="IPR013785">
    <property type="entry name" value="Aldolase_TIM"/>
</dbReference>
<evidence type="ECO:0000256" key="2">
    <source>
        <dbReference type="ARBA" id="ARBA00006906"/>
    </source>
</evidence>
<evidence type="ECO:0000256" key="1">
    <source>
        <dbReference type="ARBA" id="ARBA00004761"/>
    </source>
</evidence>